<organism evidence="2 3">
    <name type="scientific">Streptococcus rupicaprae</name>
    <dbReference type="NCBI Taxonomy" id="759619"/>
    <lineage>
        <taxon>Bacteria</taxon>
        <taxon>Bacillati</taxon>
        <taxon>Bacillota</taxon>
        <taxon>Bacilli</taxon>
        <taxon>Lactobacillales</taxon>
        <taxon>Streptococcaceae</taxon>
        <taxon>Streptococcus</taxon>
    </lineage>
</organism>
<evidence type="ECO:0000313" key="2">
    <source>
        <dbReference type="EMBL" id="MET3558005.1"/>
    </source>
</evidence>
<accession>A0ABV2FHU7</accession>
<comment type="caution">
    <text evidence="2">The sequence shown here is derived from an EMBL/GenBank/DDBJ whole genome shotgun (WGS) entry which is preliminary data.</text>
</comment>
<dbReference type="InterPro" id="IPR007374">
    <property type="entry name" value="ASCH_domain"/>
</dbReference>
<dbReference type="Proteomes" id="UP001549122">
    <property type="component" value="Unassembled WGS sequence"/>
</dbReference>
<reference evidence="2 3" key="1">
    <citation type="submission" date="2024-06" db="EMBL/GenBank/DDBJ databases">
        <title>Genomic Encyclopedia of Type Strains, Phase IV (KMG-IV): sequencing the most valuable type-strain genomes for metagenomic binning, comparative biology and taxonomic classification.</title>
        <authorList>
            <person name="Goeker M."/>
        </authorList>
    </citation>
    <scope>NUCLEOTIDE SEQUENCE [LARGE SCALE GENOMIC DNA]</scope>
    <source>
        <strain evidence="2 3">DSM 28303</strain>
    </source>
</reference>
<name>A0ABV2FHU7_9STRE</name>
<keyword evidence="3" id="KW-1185">Reference proteome</keyword>
<dbReference type="PANTHER" id="PTHR39203">
    <property type="entry name" value="CYTOPLASMIC PROTEIN-RELATED"/>
    <property type="match status" value="1"/>
</dbReference>
<dbReference type="Gene3D" id="3.10.400.10">
    <property type="entry name" value="Sulfate adenylyltransferase"/>
    <property type="match status" value="1"/>
</dbReference>
<dbReference type="InterPro" id="IPR009326">
    <property type="entry name" value="DUF984"/>
</dbReference>
<dbReference type="PANTHER" id="PTHR39203:SF1">
    <property type="entry name" value="CYTOPLASMIC PROTEIN"/>
    <property type="match status" value="1"/>
</dbReference>
<dbReference type="SMART" id="SM01022">
    <property type="entry name" value="ASCH"/>
    <property type="match status" value="1"/>
</dbReference>
<dbReference type="EMBL" id="JBEPLO010000010">
    <property type="protein sequence ID" value="MET3558005.1"/>
    <property type="molecule type" value="Genomic_DNA"/>
</dbReference>
<dbReference type="Pfam" id="PF04266">
    <property type="entry name" value="ASCH"/>
    <property type="match status" value="1"/>
</dbReference>
<proteinExistence type="predicted"/>
<evidence type="ECO:0000313" key="3">
    <source>
        <dbReference type="Proteomes" id="UP001549122"/>
    </source>
</evidence>
<protein>
    <submittedName>
        <fullName evidence="2">Uncharacterized protein YhfF</fullName>
    </submittedName>
</protein>
<dbReference type="SUPFAM" id="SSF88697">
    <property type="entry name" value="PUA domain-like"/>
    <property type="match status" value="1"/>
</dbReference>
<dbReference type="InterPro" id="IPR015947">
    <property type="entry name" value="PUA-like_sf"/>
</dbReference>
<evidence type="ECO:0000259" key="1">
    <source>
        <dbReference type="SMART" id="SM01022"/>
    </source>
</evidence>
<dbReference type="RefSeq" id="WP_354364976.1">
    <property type="nucleotide sequence ID" value="NZ_JBEPLO010000010.1"/>
</dbReference>
<sequence>MAKYGDLQKKYPDLEVWGHPAEYADLYDLTVRGIKTATSSWYAEHSSDDELDQFGDRSIMVDNPDHPTQEVLLETVKVVIEPFNAISEETAWCNGEGDRSIADWQRIFGDFWQRHLPTVGLKFVEDGLVVTEFFRVVEE</sequence>
<feature type="domain" description="ASCH" evidence="1">
    <location>
        <begin position="14"/>
        <end position="138"/>
    </location>
</feature>
<gene>
    <name evidence="2" type="ORF">ABID29_001118</name>
</gene>